<evidence type="ECO:0000256" key="8">
    <source>
        <dbReference type="ARBA" id="ARBA00022919"/>
    </source>
</evidence>
<dbReference type="STRING" id="1314783.A0A165L969"/>
<evidence type="ECO:0000256" key="3">
    <source>
        <dbReference type="ARBA" id="ARBA00004991"/>
    </source>
</evidence>
<dbReference type="InterPro" id="IPR015421">
    <property type="entry name" value="PyrdxlP-dep_Trfase_major"/>
</dbReference>
<dbReference type="GO" id="GO:0030170">
    <property type="term" value="F:pyridoxal phosphate binding"/>
    <property type="evidence" value="ECO:0007669"/>
    <property type="project" value="InterPro"/>
</dbReference>
<evidence type="ECO:0000256" key="7">
    <source>
        <dbReference type="ARBA" id="ARBA00022898"/>
    </source>
</evidence>
<keyword evidence="6 13" id="KW-0808">Transferase</keyword>
<proteinExistence type="inferred from homology"/>
<evidence type="ECO:0000313" key="13">
    <source>
        <dbReference type="EMBL" id="KZT64109.1"/>
    </source>
</evidence>
<keyword evidence="9" id="KW-0443">Lipid metabolism</keyword>
<evidence type="ECO:0000256" key="2">
    <source>
        <dbReference type="ARBA" id="ARBA00004760"/>
    </source>
</evidence>
<feature type="region of interest" description="Disordered" evidence="11">
    <location>
        <begin position="434"/>
        <end position="467"/>
    </location>
</feature>
<comment type="similarity">
    <text evidence="4">Belongs to the class-II pyridoxal-phosphate-dependent aminotransferase family.</text>
</comment>
<dbReference type="EMBL" id="KV429141">
    <property type="protein sequence ID" value="KZT64109.1"/>
    <property type="molecule type" value="Genomic_DNA"/>
</dbReference>
<dbReference type="GO" id="GO:0005783">
    <property type="term" value="C:endoplasmic reticulum"/>
    <property type="evidence" value="ECO:0007669"/>
    <property type="project" value="TreeGrafter"/>
</dbReference>
<keyword evidence="14" id="KW-1185">Reference proteome</keyword>
<dbReference type="PANTHER" id="PTHR13693">
    <property type="entry name" value="CLASS II AMINOTRANSFERASE/8-AMINO-7-OXONONANOATE SYNTHASE"/>
    <property type="match status" value="1"/>
</dbReference>
<dbReference type="InterPro" id="IPR050087">
    <property type="entry name" value="AON_synthase_class-II"/>
</dbReference>
<dbReference type="GO" id="GO:0016020">
    <property type="term" value="C:membrane"/>
    <property type="evidence" value="ECO:0007669"/>
    <property type="project" value="GOC"/>
</dbReference>
<accession>A0A165L969</accession>
<keyword evidence="7" id="KW-0663">Pyridoxal phosphate</keyword>
<dbReference type="InterPro" id="IPR004839">
    <property type="entry name" value="Aminotransferase_I/II_large"/>
</dbReference>
<feature type="compositionally biased region" description="Low complexity" evidence="11">
    <location>
        <begin position="437"/>
        <end position="466"/>
    </location>
</feature>
<dbReference type="GO" id="GO:0046512">
    <property type="term" value="P:sphingosine biosynthetic process"/>
    <property type="evidence" value="ECO:0007669"/>
    <property type="project" value="TreeGrafter"/>
</dbReference>
<evidence type="ECO:0000256" key="1">
    <source>
        <dbReference type="ARBA" id="ARBA00001933"/>
    </source>
</evidence>
<gene>
    <name evidence="13" type="ORF">DAEQUDRAFT_747599</name>
</gene>
<dbReference type="GO" id="GO:0004758">
    <property type="term" value="F:serine C-palmitoyltransferase activity"/>
    <property type="evidence" value="ECO:0007669"/>
    <property type="project" value="TreeGrafter"/>
</dbReference>
<dbReference type="PANTHER" id="PTHR13693:SF2">
    <property type="entry name" value="SERINE PALMITOYLTRANSFERASE 1"/>
    <property type="match status" value="1"/>
</dbReference>
<organism evidence="13 14">
    <name type="scientific">Daedalea quercina L-15889</name>
    <dbReference type="NCBI Taxonomy" id="1314783"/>
    <lineage>
        <taxon>Eukaryota</taxon>
        <taxon>Fungi</taxon>
        <taxon>Dikarya</taxon>
        <taxon>Basidiomycota</taxon>
        <taxon>Agaricomycotina</taxon>
        <taxon>Agaricomycetes</taxon>
        <taxon>Polyporales</taxon>
        <taxon>Fomitopsis</taxon>
    </lineage>
</organism>
<dbReference type="Proteomes" id="UP000076727">
    <property type="component" value="Unassembled WGS sequence"/>
</dbReference>
<evidence type="ECO:0000256" key="5">
    <source>
        <dbReference type="ARBA" id="ARBA00013220"/>
    </source>
</evidence>
<evidence type="ECO:0000259" key="12">
    <source>
        <dbReference type="Pfam" id="PF00155"/>
    </source>
</evidence>
<evidence type="ECO:0000313" key="14">
    <source>
        <dbReference type="Proteomes" id="UP000076727"/>
    </source>
</evidence>
<dbReference type="AlphaFoldDB" id="A0A165L969"/>
<evidence type="ECO:0000256" key="11">
    <source>
        <dbReference type="SAM" id="MobiDB-lite"/>
    </source>
</evidence>
<comment type="pathway">
    <text evidence="3">Sphingolipid metabolism.</text>
</comment>
<feature type="domain" description="Aminotransferase class I/classII large" evidence="12">
    <location>
        <begin position="131"/>
        <end position="538"/>
    </location>
</feature>
<dbReference type="SUPFAM" id="SSF53383">
    <property type="entry name" value="PLP-dependent transferases"/>
    <property type="match status" value="1"/>
</dbReference>
<evidence type="ECO:0000256" key="4">
    <source>
        <dbReference type="ARBA" id="ARBA00008392"/>
    </source>
</evidence>
<dbReference type="GO" id="GO:0046513">
    <property type="term" value="P:ceramide biosynthetic process"/>
    <property type="evidence" value="ECO:0007669"/>
    <property type="project" value="TreeGrafter"/>
</dbReference>
<dbReference type="OrthoDB" id="3168162at2759"/>
<dbReference type="InterPro" id="IPR015424">
    <property type="entry name" value="PyrdxlP-dep_Trfase"/>
</dbReference>
<reference evidence="13 14" key="1">
    <citation type="journal article" date="2016" name="Mol. Biol. Evol.">
        <title>Comparative Genomics of Early-Diverging Mushroom-Forming Fungi Provides Insights into the Origins of Lignocellulose Decay Capabilities.</title>
        <authorList>
            <person name="Nagy L.G."/>
            <person name="Riley R."/>
            <person name="Tritt A."/>
            <person name="Adam C."/>
            <person name="Daum C."/>
            <person name="Floudas D."/>
            <person name="Sun H."/>
            <person name="Yadav J.S."/>
            <person name="Pangilinan J."/>
            <person name="Larsson K.H."/>
            <person name="Matsuura K."/>
            <person name="Barry K."/>
            <person name="Labutti K."/>
            <person name="Kuo R."/>
            <person name="Ohm R.A."/>
            <person name="Bhattacharya S.S."/>
            <person name="Shirouzu T."/>
            <person name="Yoshinaga Y."/>
            <person name="Martin F.M."/>
            <person name="Grigoriev I.V."/>
            <person name="Hibbett D.S."/>
        </authorList>
    </citation>
    <scope>NUCLEOTIDE SEQUENCE [LARGE SCALE GENOMIC DNA]</scope>
    <source>
        <strain evidence="13 14">L-15889</strain>
    </source>
</reference>
<dbReference type="Pfam" id="PF00155">
    <property type="entry name" value="Aminotran_1_2"/>
    <property type="match status" value="1"/>
</dbReference>
<evidence type="ECO:0000256" key="6">
    <source>
        <dbReference type="ARBA" id="ARBA00022679"/>
    </source>
</evidence>
<keyword evidence="10" id="KW-0012">Acyltransferase</keyword>
<evidence type="ECO:0000256" key="9">
    <source>
        <dbReference type="ARBA" id="ARBA00023098"/>
    </source>
</evidence>
<sequence>MSTTVSSLEPLFTLVAQSYETLETTFYKIPGSAVIARYVKSSHRDDPGRTLLEVILIIFAIRTLLQSRTKAEASGKHFIDFSEKEIDELVDEWTPEPLTKHLDEVERVDLDSVPLIVGPSGPKPKLANGKSVLNLASYNFSGLQGNQAIKERCVDILRRYGLGSCGPPGFYGTQDIQLQLEQDIADFLGTEGSILYSQAFSTIPSVIPAFCKRGDIIVADRGVNFAIQKGLQISRCTVRWYDHNDMQSLQHVLESVEKERIKKNWPLTRRFIVTEGIFDHDGAMSDLPKLVELKLKYKYRLILDESVSFGSVGRTGRGLTELYNVPASQVDMLIGSVANGLSATGGFCAGSHIVVKHQRINGTSFVFSAAMPPMMTVAASEGINILRETPSILTTLQENVRAVRTILDKVDCITIPSHPASAVIHINVRPASPPPAQLLSPTPQSPALPASPMSPLSPSSAKLSNPTSVFPRHPEHFDMEQEERFLQDIVDDALAQGVLITRAKRLRGQELIEARPSIRLAVSAAMSKKDCEKAANVIKASCVKVLGKRR</sequence>
<dbReference type="Gene3D" id="3.90.1150.10">
    <property type="entry name" value="Aspartate Aminotransferase, domain 1"/>
    <property type="match status" value="1"/>
</dbReference>
<dbReference type="InterPro" id="IPR015422">
    <property type="entry name" value="PyrdxlP-dep_Trfase_small"/>
</dbReference>
<evidence type="ECO:0000256" key="10">
    <source>
        <dbReference type="ARBA" id="ARBA00023315"/>
    </source>
</evidence>
<comment type="pathway">
    <text evidence="2">Lipid metabolism; sphingolipid metabolism.</text>
</comment>
<protein>
    <recommendedName>
        <fullName evidence="5">serine C-palmitoyltransferase</fullName>
        <ecNumber evidence="5">2.3.1.50</ecNumber>
    </recommendedName>
</protein>
<dbReference type="Gene3D" id="3.40.640.10">
    <property type="entry name" value="Type I PLP-dependent aspartate aminotransferase-like (Major domain)"/>
    <property type="match status" value="1"/>
</dbReference>
<comment type="cofactor">
    <cofactor evidence="1">
        <name>pyridoxal 5'-phosphate</name>
        <dbReference type="ChEBI" id="CHEBI:597326"/>
    </cofactor>
</comment>
<dbReference type="EC" id="2.3.1.50" evidence="5"/>
<name>A0A165L969_9APHY</name>
<keyword evidence="8" id="KW-0746">Sphingolipid metabolism</keyword>